<feature type="transmembrane region" description="Helical" evidence="1">
    <location>
        <begin position="52"/>
        <end position="69"/>
    </location>
</feature>
<keyword evidence="1" id="KW-0812">Transmembrane</keyword>
<evidence type="ECO:0000313" key="3">
    <source>
        <dbReference type="Proteomes" id="UP001152422"/>
    </source>
</evidence>
<evidence type="ECO:0000313" key="2">
    <source>
        <dbReference type="EMBL" id="MDG0847022.1"/>
    </source>
</evidence>
<dbReference type="Proteomes" id="UP001152422">
    <property type="component" value="Unassembled WGS sequence"/>
</dbReference>
<dbReference type="EMBL" id="JAMBQA010000008">
    <property type="protein sequence ID" value="MDG0847022.1"/>
    <property type="molecule type" value="Genomic_DNA"/>
</dbReference>
<feature type="transmembrane region" description="Helical" evidence="1">
    <location>
        <begin position="81"/>
        <end position="106"/>
    </location>
</feature>
<feature type="transmembrane region" description="Helical" evidence="1">
    <location>
        <begin position="12"/>
        <end position="32"/>
    </location>
</feature>
<evidence type="ECO:0000256" key="1">
    <source>
        <dbReference type="SAM" id="Phobius"/>
    </source>
</evidence>
<comment type="caution">
    <text evidence="2">The sequence shown here is derived from an EMBL/GenBank/DDBJ whole genome shotgun (WGS) entry which is preliminary data.</text>
</comment>
<dbReference type="AlphaFoldDB" id="A0A9X4L607"/>
<feature type="transmembrane region" description="Helical" evidence="1">
    <location>
        <begin position="127"/>
        <end position="148"/>
    </location>
</feature>
<organism evidence="2 3">
    <name type="scientific">Staphylococcus equorum</name>
    <dbReference type="NCBI Taxonomy" id="246432"/>
    <lineage>
        <taxon>Bacteria</taxon>
        <taxon>Bacillati</taxon>
        <taxon>Bacillota</taxon>
        <taxon>Bacilli</taxon>
        <taxon>Bacillales</taxon>
        <taxon>Staphylococcaceae</taxon>
        <taxon>Staphylococcus</taxon>
    </lineage>
</organism>
<proteinExistence type="predicted"/>
<protein>
    <submittedName>
        <fullName evidence="2">Uncharacterized protein</fullName>
    </submittedName>
</protein>
<sequence>MNIDIQNDISTSSVLITLILAVLGGLVFYIVLNKINKKEDFLNKLGILKHTLFFIIFTGVISYSFQLIINQLTVDSIMVKIIILIVFLLLPYPLVYITTLLVKIMMVGSINKRILTEHGFSFVSNRINKFMIFTMQLMLLICVINAIALA</sequence>
<accession>A0A9X4L607</accession>
<gene>
    <name evidence="2" type="ORF">M4L89_12365</name>
</gene>
<keyword evidence="1" id="KW-1133">Transmembrane helix</keyword>
<reference evidence="2" key="1">
    <citation type="submission" date="2022-05" db="EMBL/GenBank/DDBJ databases">
        <title>Comparative genomics of Staphylococcus equorum isolates.</title>
        <authorList>
            <person name="Luelf R.H."/>
        </authorList>
    </citation>
    <scope>NUCLEOTIDE SEQUENCE</scope>
    <source>
        <strain evidence="2">TMW 2.2497</strain>
    </source>
</reference>
<keyword evidence="3" id="KW-1185">Reference proteome</keyword>
<keyword evidence="1" id="KW-0472">Membrane</keyword>
<name>A0A9X4L607_9STAP</name>
<dbReference type="RefSeq" id="WP_107518117.1">
    <property type="nucleotide sequence ID" value="NZ_JAMBPY010000008.1"/>
</dbReference>